<comment type="caution">
    <text evidence="2">The sequence shown here is derived from an EMBL/GenBank/DDBJ whole genome shotgun (WGS) entry which is preliminary data.</text>
</comment>
<evidence type="ECO:0000256" key="1">
    <source>
        <dbReference type="SAM" id="Phobius"/>
    </source>
</evidence>
<keyword evidence="3" id="KW-1185">Reference proteome</keyword>
<dbReference type="OrthoDB" id="6239854at2"/>
<evidence type="ECO:0000313" key="3">
    <source>
        <dbReference type="Proteomes" id="UP000287908"/>
    </source>
</evidence>
<proteinExistence type="predicted"/>
<protein>
    <submittedName>
        <fullName evidence="2">Uncharacterized protein</fullName>
    </submittedName>
</protein>
<feature type="transmembrane region" description="Helical" evidence="1">
    <location>
        <begin position="60"/>
        <end position="81"/>
    </location>
</feature>
<keyword evidence="1" id="KW-1133">Transmembrane helix</keyword>
<evidence type="ECO:0000313" key="2">
    <source>
        <dbReference type="EMBL" id="RUO77444.1"/>
    </source>
</evidence>
<name>A0A432ZHT5_9GAMM</name>
<keyword evidence="1" id="KW-0472">Membrane</keyword>
<feature type="transmembrane region" description="Helical" evidence="1">
    <location>
        <begin position="12"/>
        <end position="40"/>
    </location>
</feature>
<dbReference type="Proteomes" id="UP000287908">
    <property type="component" value="Unassembled WGS sequence"/>
</dbReference>
<gene>
    <name evidence="2" type="ORF">CWI81_02895</name>
</gene>
<keyword evidence="1" id="KW-0812">Transmembrane</keyword>
<dbReference type="EMBL" id="PIQF01000001">
    <property type="protein sequence ID" value="RUO77444.1"/>
    <property type="molecule type" value="Genomic_DNA"/>
</dbReference>
<reference evidence="2 3" key="1">
    <citation type="journal article" date="2011" name="Front. Microbiol.">
        <title>Genomic signatures of strain selection and enhancement in Bacillus atrophaeus var. globigii, a historical biowarfare simulant.</title>
        <authorList>
            <person name="Gibbons H.S."/>
            <person name="Broomall S.M."/>
            <person name="McNew L.A."/>
            <person name="Daligault H."/>
            <person name="Chapman C."/>
            <person name="Bruce D."/>
            <person name="Karavis M."/>
            <person name="Krepps M."/>
            <person name="McGregor P.A."/>
            <person name="Hong C."/>
            <person name="Park K.H."/>
            <person name="Akmal A."/>
            <person name="Feldman A."/>
            <person name="Lin J.S."/>
            <person name="Chang W.E."/>
            <person name="Higgs B.W."/>
            <person name="Demirev P."/>
            <person name="Lindquist J."/>
            <person name="Liem A."/>
            <person name="Fochler E."/>
            <person name="Read T.D."/>
            <person name="Tapia R."/>
            <person name="Johnson S."/>
            <person name="Bishop-Lilly K.A."/>
            <person name="Detter C."/>
            <person name="Han C."/>
            <person name="Sozhamannan S."/>
            <person name="Rosenzweig C.N."/>
            <person name="Skowronski E.W."/>
        </authorList>
    </citation>
    <scope>NUCLEOTIDE SEQUENCE [LARGE SCALE GENOMIC DNA]</scope>
    <source>
        <strain evidence="2 3">CL-SP19</strain>
    </source>
</reference>
<dbReference type="AlphaFoldDB" id="A0A432ZHT5"/>
<organism evidence="2 3">
    <name type="scientific">Idiomarina seosinensis</name>
    <dbReference type="NCBI Taxonomy" id="281739"/>
    <lineage>
        <taxon>Bacteria</taxon>
        <taxon>Pseudomonadati</taxon>
        <taxon>Pseudomonadota</taxon>
        <taxon>Gammaproteobacteria</taxon>
        <taxon>Alteromonadales</taxon>
        <taxon>Idiomarinaceae</taxon>
        <taxon>Idiomarina</taxon>
    </lineage>
</organism>
<accession>A0A432ZHT5</accession>
<sequence>MDKSVKQTTNSSAFYVTTAIVYLSLGLLALSPIAIIWFAAGWLHDIFQQSSTFFAGEPRLYTVLTIVAIASTLTIIADKIYQHIKARRKRELEHI</sequence>
<dbReference type="RefSeq" id="WP_126783718.1">
    <property type="nucleotide sequence ID" value="NZ_PIQF01000001.1"/>
</dbReference>